<dbReference type="Gene3D" id="3.40.630.30">
    <property type="match status" value="1"/>
</dbReference>
<feature type="domain" description="N-acetyltransferase" evidence="3">
    <location>
        <begin position="122"/>
        <end position="273"/>
    </location>
</feature>
<dbReference type="PROSITE" id="PS51186">
    <property type="entry name" value="GNAT"/>
    <property type="match status" value="1"/>
</dbReference>
<evidence type="ECO:0000259" key="3">
    <source>
        <dbReference type="PROSITE" id="PS51186"/>
    </source>
</evidence>
<dbReference type="Proteomes" id="UP001551011">
    <property type="component" value="Unassembled WGS sequence"/>
</dbReference>
<dbReference type="RefSeq" id="WP_030656751.1">
    <property type="nucleotide sequence ID" value="NZ_JBEXDP010000010.1"/>
</dbReference>
<keyword evidence="2" id="KW-0012">Acyltransferase</keyword>
<protein>
    <submittedName>
        <fullName evidence="4">GNAT family N-acetyltransferase</fullName>
    </submittedName>
</protein>
<reference evidence="4 5" key="1">
    <citation type="submission" date="2024-06" db="EMBL/GenBank/DDBJ databases">
        <title>The Natural Products Discovery Center: Release of the First 8490 Sequenced Strains for Exploring Actinobacteria Biosynthetic Diversity.</title>
        <authorList>
            <person name="Kalkreuter E."/>
            <person name="Kautsar S.A."/>
            <person name="Yang D."/>
            <person name="Bader C.D."/>
            <person name="Teijaro C.N."/>
            <person name="Fluegel L."/>
            <person name="Davis C.M."/>
            <person name="Simpson J.R."/>
            <person name="Lauterbach L."/>
            <person name="Steele A.D."/>
            <person name="Gui C."/>
            <person name="Meng S."/>
            <person name="Li G."/>
            <person name="Viehrig K."/>
            <person name="Ye F."/>
            <person name="Su P."/>
            <person name="Kiefer A.F."/>
            <person name="Nichols A."/>
            <person name="Cepeda A.J."/>
            <person name="Yan W."/>
            <person name="Fan B."/>
            <person name="Jiang Y."/>
            <person name="Adhikari A."/>
            <person name="Zheng C.-J."/>
            <person name="Schuster L."/>
            <person name="Cowan T.M."/>
            <person name="Smanski M.J."/>
            <person name="Chevrette M.G."/>
            <person name="De Carvalho L.P.S."/>
            <person name="Shen B."/>
        </authorList>
    </citation>
    <scope>NUCLEOTIDE SEQUENCE [LARGE SCALE GENOMIC DNA]</scope>
    <source>
        <strain evidence="4 5">NPDC020594</strain>
    </source>
</reference>
<gene>
    <name evidence="4" type="ORF">AB0H04_40520</name>
</gene>
<dbReference type="InterPro" id="IPR000182">
    <property type="entry name" value="GNAT_dom"/>
</dbReference>
<sequence>MFAELVSDAPVQVAPDGARSCRYSIVCGDRVMGGLELKVEPSAPQTGHVHFPAHGRSDQGANHSASVVTAAERLLRDWGCTTVRVRAPRREAEELLAKLGYRSVSRIMVKELGTRPDLPPSVGARTLTQEEFEAFVRAAQAQYALSFVGRGFPLAEAEKIARSATTSLLPNGLATQGVALRCLVEQEEIVGRLWVADSGPAPEPGAYVYDVEVAEGRRGRGFGRALMLHAEQIAWDWGCRRMGLNVVEGNTVAERLYASLGYRTTLHSIARDL</sequence>
<keyword evidence="5" id="KW-1185">Reference proteome</keyword>
<dbReference type="InterPro" id="IPR016181">
    <property type="entry name" value="Acyl_CoA_acyltransferase"/>
</dbReference>
<dbReference type="SUPFAM" id="SSF55729">
    <property type="entry name" value="Acyl-CoA N-acyltransferases (Nat)"/>
    <property type="match status" value="1"/>
</dbReference>
<accession>A0ABV3ANE7</accession>
<evidence type="ECO:0000313" key="5">
    <source>
        <dbReference type="Proteomes" id="UP001551011"/>
    </source>
</evidence>
<evidence type="ECO:0000313" key="4">
    <source>
        <dbReference type="EMBL" id="MEU5713035.1"/>
    </source>
</evidence>
<evidence type="ECO:0000256" key="2">
    <source>
        <dbReference type="ARBA" id="ARBA00023315"/>
    </source>
</evidence>
<comment type="caution">
    <text evidence="4">The sequence shown here is derived from an EMBL/GenBank/DDBJ whole genome shotgun (WGS) entry which is preliminary data.</text>
</comment>
<dbReference type="InterPro" id="IPR050680">
    <property type="entry name" value="YpeA/RimI_acetyltransf"/>
</dbReference>
<name>A0ABV3ANE7_9ACTN</name>
<proteinExistence type="predicted"/>
<keyword evidence="1" id="KW-0808">Transferase</keyword>
<dbReference type="Pfam" id="PF00583">
    <property type="entry name" value="Acetyltransf_1"/>
    <property type="match status" value="1"/>
</dbReference>
<dbReference type="EMBL" id="JBFAEG010000044">
    <property type="protein sequence ID" value="MEU5713035.1"/>
    <property type="molecule type" value="Genomic_DNA"/>
</dbReference>
<organism evidence="4 5">
    <name type="scientific">Streptomyces flaveolus</name>
    <dbReference type="NCBI Taxonomy" id="67297"/>
    <lineage>
        <taxon>Bacteria</taxon>
        <taxon>Bacillati</taxon>
        <taxon>Actinomycetota</taxon>
        <taxon>Actinomycetes</taxon>
        <taxon>Kitasatosporales</taxon>
        <taxon>Streptomycetaceae</taxon>
        <taxon>Streptomyces</taxon>
    </lineage>
</organism>
<evidence type="ECO:0000256" key="1">
    <source>
        <dbReference type="ARBA" id="ARBA00022679"/>
    </source>
</evidence>
<dbReference type="PANTHER" id="PTHR43420">
    <property type="entry name" value="ACETYLTRANSFERASE"/>
    <property type="match status" value="1"/>
</dbReference>